<keyword evidence="3 6" id="KW-0479">Metal-binding</keyword>
<keyword evidence="4 6" id="KW-0862">Zinc</keyword>
<feature type="binding site" evidence="6">
    <location>
        <position position="40"/>
    </location>
    <ligand>
        <name>Zn(2+)</name>
        <dbReference type="ChEBI" id="CHEBI:29105"/>
    </ligand>
</feature>
<dbReference type="GO" id="GO:0008270">
    <property type="term" value="F:zinc ion binding"/>
    <property type="evidence" value="ECO:0007669"/>
    <property type="project" value="InterPro"/>
</dbReference>
<keyword evidence="8" id="KW-1185">Reference proteome</keyword>
<organism evidence="7 8">
    <name type="scientific">Peribacillus faecalis</name>
    <dbReference type="NCBI Taxonomy" id="2772559"/>
    <lineage>
        <taxon>Bacteria</taxon>
        <taxon>Bacillati</taxon>
        <taxon>Bacillota</taxon>
        <taxon>Bacilli</taxon>
        <taxon>Bacillales</taxon>
        <taxon>Bacillaceae</taxon>
        <taxon>Peribacillus</taxon>
    </lineage>
</organism>
<dbReference type="PANTHER" id="PTHR43175">
    <property type="entry name" value="CARBONIC ANHYDRASE"/>
    <property type="match status" value="1"/>
</dbReference>
<evidence type="ECO:0000256" key="5">
    <source>
        <dbReference type="ARBA" id="ARBA00048348"/>
    </source>
</evidence>
<dbReference type="AlphaFoldDB" id="A0A927CY63"/>
<dbReference type="RefSeq" id="WP_190999335.1">
    <property type="nucleotide sequence ID" value="NZ_JACXSI010000045.1"/>
</dbReference>
<protein>
    <recommendedName>
        <fullName evidence="2">carbonic anhydrase</fullName>
        <ecNumber evidence="2">4.2.1.1</ecNumber>
    </recommendedName>
</protein>
<feature type="binding site" evidence="6">
    <location>
        <position position="38"/>
    </location>
    <ligand>
        <name>Zn(2+)</name>
        <dbReference type="ChEBI" id="CHEBI:29105"/>
    </ligand>
</feature>
<dbReference type="CDD" id="cd03379">
    <property type="entry name" value="beta_CA_cladeD"/>
    <property type="match status" value="1"/>
</dbReference>
<dbReference type="PANTHER" id="PTHR43175:SF3">
    <property type="entry name" value="CARBON DISULFIDE HYDROLASE"/>
    <property type="match status" value="1"/>
</dbReference>
<comment type="caution">
    <text evidence="7">The sequence shown here is derived from an EMBL/GenBank/DDBJ whole genome shotgun (WGS) entry which is preliminary data.</text>
</comment>
<dbReference type="EMBL" id="JACXSI010000045">
    <property type="protein sequence ID" value="MBD3109801.1"/>
    <property type="molecule type" value="Genomic_DNA"/>
</dbReference>
<evidence type="ECO:0000256" key="4">
    <source>
        <dbReference type="ARBA" id="ARBA00022833"/>
    </source>
</evidence>
<name>A0A927CY63_9BACI</name>
<dbReference type="SMART" id="SM00947">
    <property type="entry name" value="Pro_CA"/>
    <property type="match status" value="1"/>
</dbReference>
<dbReference type="SUPFAM" id="SSF53056">
    <property type="entry name" value="beta-carbonic anhydrase, cab"/>
    <property type="match status" value="1"/>
</dbReference>
<reference evidence="7" key="1">
    <citation type="submission" date="2020-09" db="EMBL/GenBank/DDBJ databases">
        <title>Bacillus faecalis sp. nov., a moderately halophilic bacterium isolated from cow faeces.</title>
        <authorList>
            <person name="Jiang L."/>
            <person name="Lee J."/>
        </authorList>
    </citation>
    <scope>NUCLEOTIDE SEQUENCE</scope>
    <source>
        <strain evidence="7">AGMB 02131</strain>
    </source>
</reference>
<evidence type="ECO:0000313" key="8">
    <source>
        <dbReference type="Proteomes" id="UP000602076"/>
    </source>
</evidence>
<sequence>MNVLNEILAHNKQFVENKGYESFQSDKFPQKKMVIISCMDTRLVELLPKAMNFGNGDVKIIKTAGAVVSHPFGSVMRSIMIAIYSLGAEEVYVVGHHDCGMAAVSVDDVVEAMKKRDVSPDTMTILENAGIDLNVWLRGFKDVSESVENSVNVIRNHPLIPADVKIHGLVIHPTTGKLDVVVDGNA</sequence>
<comment type="catalytic activity">
    <reaction evidence="5">
        <text>hydrogencarbonate + H(+) = CO2 + H2O</text>
        <dbReference type="Rhea" id="RHEA:10748"/>
        <dbReference type="ChEBI" id="CHEBI:15377"/>
        <dbReference type="ChEBI" id="CHEBI:15378"/>
        <dbReference type="ChEBI" id="CHEBI:16526"/>
        <dbReference type="ChEBI" id="CHEBI:17544"/>
        <dbReference type="EC" id="4.2.1.1"/>
    </reaction>
</comment>
<dbReference type="GO" id="GO:0004089">
    <property type="term" value="F:carbonate dehydratase activity"/>
    <property type="evidence" value="ECO:0007669"/>
    <property type="project" value="UniProtKB-EC"/>
</dbReference>
<comment type="similarity">
    <text evidence="1">Belongs to the beta-class carbonic anhydrase family.</text>
</comment>
<accession>A0A927CY63</accession>
<dbReference type="InterPro" id="IPR001765">
    <property type="entry name" value="Carbonic_anhydrase"/>
</dbReference>
<dbReference type="EC" id="4.2.1.1" evidence="2"/>
<evidence type="ECO:0000256" key="2">
    <source>
        <dbReference type="ARBA" id="ARBA00012925"/>
    </source>
</evidence>
<comment type="cofactor">
    <cofactor evidence="6">
        <name>Zn(2+)</name>
        <dbReference type="ChEBI" id="CHEBI:29105"/>
    </cofactor>
    <text evidence="6">Binds 1 zinc ion per subunit.</text>
</comment>
<feature type="binding site" evidence="6">
    <location>
        <position position="96"/>
    </location>
    <ligand>
        <name>Zn(2+)</name>
        <dbReference type="ChEBI" id="CHEBI:29105"/>
    </ligand>
</feature>
<gene>
    <name evidence="7" type="ORF">IEO70_15785</name>
</gene>
<dbReference type="Pfam" id="PF00484">
    <property type="entry name" value="Pro_CA"/>
    <property type="match status" value="1"/>
</dbReference>
<evidence type="ECO:0000256" key="1">
    <source>
        <dbReference type="ARBA" id="ARBA00006217"/>
    </source>
</evidence>
<feature type="binding site" evidence="6">
    <location>
        <position position="99"/>
    </location>
    <ligand>
        <name>Zn(2+)</name>
        <dbReference type="ChEBI" id="CHEBI:29105"/>
    </ligand>
</feature>
<evidence type="ECO:0000313" key="7">
    <source>
        <dbReference type="EMBL" id="MBD3109801.1"/>
    </source>
</evidence>
<dbReference type="Proteomes" id="UP000602076">
    <property type="component" value="Unassembled WGS sequence"/>
</dbReference>
<evidence type="ECO:0000256" key="6">
    <source>
        <dbReference type="PIRSR" id="PIRSR601765-1"/>
    </source>
</evidence>
<dbReference type="InterPro" id="IPR036874">
    <property type="entry name" value="Carbonic_anhydrase_sf"/>
</dbReference>
<evidence type="ECO:0000256" key="3">
    <source>
        <dbReference type="ARBA" id="ARBA00022723"/>
    </source>
</evidence>
<dbReference type="Gene3D" id="3.40.1050.10">
    <property type="entry name" value="Carbonic anhydrase"/>
    <property type="match status" value="1"/>
</dbReference>
<proteinExistence type="inferred from homology"/>